<evidence type="ECO:0000259" key="1">
    <source>
        <dbReference type="Pfam" id="PF04892"/>
    </source>
</evidence>
<dbReference type="Proteomes" id="UP000295388">
    <property type="component" value="Unassembled WGS sequence"/>
</dbReference>
<protein>
    <submittedName>
        <fullName evidence="2">VanZ like protein</fullName>
    </submittedName>
</protein>
<dbReference type="EMBL" id="SNWQ01000011">
    <property type="protein sequence ID" value="TDO46222.1"/>
    <property type="molecule type" value="Genomic_DNA"/>
</dbReference>
<comment type="caution">
    <text evidence="2">The sequence shown here is derived from an EMBL/GenBank/DDBJ whole genome shotgun (WGS) entry which is preliminary data.</text>
</comment>
<name>A0A4R6K8V8_9ACTN</name>
<organism evidence="2 3">
    <name type="scientific">Kribbella caucasensis</name>
    <dbReference type="NCBI Taxonomy" id="2512215"/>
    <lineage>
        <taxon>Bacteria</taxon>
        <taxon>Bacillati</taxon>
        <taxon>Actinomycetota</taxon>
        <taxon>Actinomycetes</taxon>
        <taxon>Propionibacteriales</taxon>
        <taxon>Kribbellaceae</taxon>
        <taxon>Kribbella</taxon>
    </lineage>
</organism>
<evidence type="ECO:0000313" key="3">
    <source>
        <dbReference type="Proteomes" id="UP000295388"/>
    </source>
</evidence>
<evidence type="ECO:0000313" key="2">
    <source>
        <dbReference type="EMBL" id="TDO46222.1"/>
    </source>
</evidence>
<dbReference type="AlphaFoldDB" id="A0A4R6K8V8"/>
<feature type="domain" description="VanZ-like" evidence="1">
    <location>
        <begin position="29"/>
        <end position="102"/>
    </location>
</feature>
<accession>A0A4R6K8V8</accession>
<dbReference type="InterPro" id="IPR006976">
    <property type="entry name" value="VanZ-like"/>
</dbReference>
<keyword evidence="3" id="KW-1185">Reference proteome</keyword>
<dbReference type="Pfam" id="PF04892">
    <property type="entry name" value="VanZ"/>
    <property type="match status" value="1"/>
</dbReference>
<proteinExistence type="predicted"/>
<sequence>MWRAGFVLACLIQLYGLYAPRQAGSDVGIPQADKIAHLLIFAVVAYLGLRVGVPARWLLGLLAANAVISEIVQHYSLPQRSGDPLDVLADLFGVAVGAWLWFRGGRSTNASEHDMMGT</sequence>
<gene>
    <name evidence="2" type="ORF">EV643_11174</name>
</gene>
<reference evidence="2 3" key="1">
    <citation type="submission" date="2019-03" db="EMBL/GenBank/DDBJ databases">
        <title>Genomic Encyclopedia of Type Strains, Phase III (KMG-III): the genomes of soil and plant-associated and newly described type strains.</title>
        <authorList>
            <person name="Whitman W."/>
        </authorList>
    </citation>
    <scope>NUCLEOTIDE SEQUENCE [LARGE SCALE GENOMIC DNA]</scope>
    <source>
        <strain evidence="2 3">VKM Ac-2527</strain>
    </source>
</reference>